<gene>
    <name evidence="2" type="ORF">NDU88_000533</name>
</gene>
<feature type="compositionally biased region" description="Polar residues" evidence="1">
    <location>
        <begin position="15"/>
        <end position="26"/>
    </location>
</feature>
<evidence type="ECO:0000256" key="1">
    <source>
        <dbReference type="SAM" id="MobiDB-lite"/>
    </source>
</evidence>
<reference evidence="2" key="1">
    <citation type="journal article" date="2022" name="bioRxiv">
        <title>Sequencing and chromosome-scale assembly of the giantPleurodeles waltlgenome.</title>
        <authorList>
            <person name="Brown T."/>
            <person name="Elewa A."/>
            <person name="Iarovenko S."/>
            <person name="Subramanian E."/>
            <person name="Araus A.J."/>
            <person name="Petzold A."/>
            <person name="Susuki M."/>
            <person name="Suzuki K.-i.T."/>
            <person name="Hayashi T."/>
            <person name="Toyoda A."/>
            <person name="Oliveira C."/>
            <person name="Osipova E."/>
            <person name="Leigh N.D."/>
            <person name="Simon A."/>
            <person name="Yun M.H."/>
        </authorList>
    </citation>
    <scope>NUCLEOTIDE SEQUENCE</scope>
    <source>
        <strain evidence="2">20211129_DDA</strain>
        <tissue evidence="2">Liver</tissue>
    </source>
</reference>
<evidence type="ECO:0000313" key="2">
    <source>
        <dbReference type="EMBL" id="KAJ1103105.1"/>
    </source>
</evidence>
<feature type="region of interest" description="Disordered" evidence="1">
    <location>
        <begin position="1"/>
        <end position="30"/>
    </location>
</feature>
<evidence type="ECO:0000313" key="3">
    <source>
        <dbReference type="Proteomes" id="UP001066276"/>
    </source>
</evidence>
<comment type="caution">
    <text evidence="2">The sequence shown here is derived from an EMBL/GenBank/DDBJ whole genome shotgun (WGS) entry which is preliminary data.</text>
</comment>
<dbReference type="EMBL" id="JANPWB010000013">
    <property type="protein sequence ID" value="KAJ1103105.1"/>
    <property type="molecule type" value="Genomic_DNA"/>
</dbReference>
<keyword evidence="3" id="KW-1185">Reference proteome</keyword>
<dbReference type="AlphaFoldDB" id="A0AAV7MJZ6"/>
<organism evidence="2 3">
    <name type="scientific">Pleurodeles waltl</name>
    <name type="common">Iberian ribbed newt</name>
    <dbReference type="NCBI Taxonomy" id="8319"/>
    <lineage>
        <taxon>Eukaryota</taxon>
        <taxon>Metazoa</taxon>
        <taxon>Chordata</taxon>
        <taxon>Craniata</taxon>
        <taxon>Vertebrata</taxon>
        <taxon>Euteleostomi</taxon>
        <taxon>Amphibia</taxon>
        <taxon>Batrachia</taxon>
        <taxon>Caudata</taxon>
        <taxon>Salamandroidea</taxon>
        <taxon>Salamandridae</taxon>
        <taxon>Pleurodelinae</taxon>
        <taxon>Pleurodeles</taxon>
    </lineage>
</organism>
<proteinExistence type="predicted"/>
<name>A0AAV7MJZ6_PLEWA</name>
<dbReference type="Proteomes" id="UP001066276">
    <property type="component" value="Chromosome 9"/>
</dbReference>
<protein>
    <submittedName>
        <fullName evidence="2">Uncharacterized protein</fullName>
    </submittedName>
</protein>
<feature type="compositionally biased region" description="Basic residues" evidence="1">
    <location>
        <begin position="1"/>
        <end position="10"/>
    </location>
</feature>
<sequence length="136" mass="15398">MRFRTAHAHRGQPTLWPQQGHATTTPEPRAPPFAAHGGFEETRYVKESFAEPDSGYFRESVRCFQRVARSRPRTPARGTAAGCHRRSHISAPWTTTPGCKYRNFLLRLKMAHDVKDLNSEKSGGEAGRAEMIRFAF</sequence>
<accession>A0AAV7MJZ6</accession>